<evidence type="ECO:0000256" key="2">
    <source>
        <dbReference type="ARBA" id="ARBA00007116"/>
    </source>
</evidence>
<dbReference type="InterPro" id="IPR005485">
    <property type="entry name" value="Rbsml_uL18_euk_arch"/>
</dbReference>
<keyword evidence="10" id="KW-1185">Reference proteome</keyword>
<gene>
    <name evidence="9" type="primary">RPL5</name>
    <name evidence="9" type="ORF">CVIRNUC_006591</name>
</gene>
<dbReference type="HAMAP" id="MF_01337_A">
    <property type="entry name" value="Ribosomal_uL18_A"/>
    <property type="match status" value="1"/>
</dbReference>
<evidence type="ECO:0000256" key="1">
    <source>
        <dbReference type="ARBA" id="ARBA00004496"/>
    </source>
</evidence>
<reference evidence="9 10" key="1">
    <citation type="submission" date="2023-10" db="EMBL/GenBank/DDBJ databases">
        <authorList>
            <person name="Maclean D."/>
            <person name="Macfadyen A."/>
        </authorList>
    </citation>
    <scope>NUCLEOTIDE SEQUENCE [LARGE SCALE GENOMIC DNA]</scope>
</reference>
<dbReference type="GO" id="GO:0000027">
    <property type="term" value="P:ribosomal large subunit assembly"/>
    <property type="evidence" value="ECO:0007669"/>
    <property type="project" value="TreeGrafter"/>
</dbReference>
<evidence type="ECO:0000256" key="5">
    <source>
        <dbReference type="ARBA" id="ARBA00022980"/>
    </source>
</evidence>
<dbReference type="InterPro" id="IPR057268">
    <property type="entry name" value="Ribosomal_L18"/>
</dbReference>
<evidence type="ECO:0000259" key="8">
    <source>
        <dbReference type="Pfam" id="PF14204"/>
    </source>
</evidence>
<dbReference type="GO" id="GO:0006412">
    <property type="term" value="P:translation"/>
    <property type="evidence" value="ECO:0007669"/>
    <property type="project" value="InterPro"/>
</dbReference>
<comment type="caution">
    <text evidence="9">The sequence shown here is derived from an EMBL/GenBank/DDBJ whole genome shotgun (WGS) entry which is preliminary data.</text>
</comment>
<dbReference type="GO" id="GO:0009955">
    <property type="term" value="P:adaxial/abaxial pattern specification"/>
    <property type="evidence" value="ECO:0007669"/>
    <property type="project" value="UniProtKB-ARBA"/>
</dbReference>
<evidence type="ECO:0000256" key="6">
    <source>
        <dbReference type="ARBA" id="ARBA00023274"/>
    </source>
</evidence>
<evidence type="ECO:0000256" key="3">
    <source>
        <dbReference type="ARBA" id="ARBA00011113"/>
    </source>
</evidence>
<protein>
    <submittedName>
        <fullName evidence="9">60S ribosomal protein L5</fullName>
    </submittedName>
</protein>
<dbReference type="CDD" id="cd00432">
    <property type="entry name" value="Ribosomal_L18_L5e"/>
    <property type="match status" value="1"/>
</dbReference>
<evidence type="ECO:0000256" key="7">
    <source>
        <dbReference type="SAM" id="MobiDB-lite"/>
    </source>
</evidence>
<proteinExistence type="inferred from homology"/>
<evidence type="ECO:0000313" key="9">
    <source>
        <dbReference type="EMBL" id="CAK0783392.1"/>
    </source>
</evidence>
<comment type="subunit">
    <text evidence="3">Component of the large ribosomal subunit (LSU).</text>
</comment>
<dbReference type="EMBL" id="CAUYUE010000008">
    <property type="protein sequence ID" value="CAK0783392.1"/>
    <property type="molecule type" value="Genomic_DNA"/>
</dbReference>
<dbReference type="GO" id="GO:0022625">
    <property type="term" value="C:cytosolic large ribosomal subunit"/>
    <property type="evidence" value="ECO:0007669"/>
    <property type="project" value="TreeGrafter"/>
</dbReference>
<dbReference type="Proteomes" id="UP001314263">
    <property type="component" value="Unassembled WGS sequence"/>
</dbReference>
<evidence type="ECO:0000256" key="4">
    <source>
        <dbReference type="ARBA" id="ARBA00022490"/>
    </source>
</evidence>
<dbReference type="InterPro" id="IPR025607">
    <property type="entry name" value="Ribosomal_uL18_C_euk"/>
</dbReference>
<feature type="compositionally biased region" description="Basic and acidic residues" evidence="7">
    <location>
        <begin position="245"/>
        <end position="263"/>
    </location>
</feature>
<keyword evidence="4" id="KW-0963">Cytoplasm</keyword>
<dbReference type="AlphaFoldDB" id="A0AAV1I8J4"/>
<dbReference type="GO" id="GO:0003735">
    <property type="term" value="F:structural constituent of ribosome"/>
    <property type="evidence" value="ECO:0007669"/>
    <property type="project" value="InterPro"/>
</dbReference>
<keyword evidence="6" id="KW-0687">Ribonucleoprotein</keyword>
<comment type="similarity">
    <text evidence="2">Belongs to the universal ribosomal protein uL18 family.</text>
</comment>
<dbReference type="Pfam" id="PF14204">
    <property type="entry name" value="Ribosomal_L18_c"/>
    <property type="match status" value="1"/>
</dbReference>
<feature type="compositionally biased region" description="Acidic residues" evidence="7">
    <location>
        <begin position="297"/>
        <end position="306"/>
    </location>
</feature>
<dbReference type="PANTHER" id="PTHR23410:SF12">
    <property type="entry name" value="LARGE RIBOSOMAL SUBUNIT PROTEIN UL18"/>
    <property type="match status" value="1"/>
</dbReference>
<feature type="region of interest" description="Disordered" evidence="7">
    <location>
        <begin position="245"/>
        <end position="306"/>
    </location>
</feature>
<keyword evidence="5 9" id="KW-0689">Ribosomal protein</keyword>
<dbReference type="PRINTS" id="PR00058">
    <property type="entry name" value="RIBOSOMALL5"/>
</dbReference>
<dbReference type="GO" id="GO:0009965">
    <property type="term" value="P:leaf morphogenesis"/>
    <property type="evidence" value="ECO:0007669"/>
    <property type="project" value="UniProtKB-ARBA"/>
</dbReference>
<dbReference type="SUPFAM" id="SSF53137">
    <property type="entry name" value="Translational machinery components"/>
    <property type="match status" value="1"/>
</dbReference>
<sequence>MGHVKVVKGSAYHSRYQVKYRRRREGKTDYRARLRLTTQDKNKYNTPKYRFVVRFSGKDVTCQIAYATVAGDVIVAAAYGHELPRYGLKVGLTNYAATYATGLLLARRVLAKFGLAETYKGQEEVTGEDYNVEEVDDGPRPFTALLDTGLKRTSTGSKVFAALKGALDGGLDIPHSEKRFVGYSADDKSLDAEVLRKHIYGGHVAEYMEEMQEEAPEKYQSHFSKWIEAEVEPEDLEDLYKEVHANIRADPSPEKKDRSEKPKEKKKWKTSKLTYEQRKSNLKEKLSKIKEGGDKGAEEEEEEDEE</sequence>
<dbReference type="Pfam" id="PF17144">
    <property type="entry name" value="Ribosomal_L5e"/>
    <property type="match status" value="1"/>
</dbReference>
<accession>A0AAV1I8J4</accession>
<feature type="domain" description="Large ribosomal subunit protein uL18 C-terminal eukaryotes" evidence="8">
    <location>
        <begin position="236"/>
        <end position="290"/>
    </location>
</feature>
<dbReference type="FunFam" id="3.30.420.100:FF:000002">
    <property type="entry name" value="60S ribosomal protein L5"/>
    <property type="match status" value="1"/>
</dbReference>
<evidence type="ECO:0000313" key="10">
    <source>
        <dbReference type="Proteomes" id="UP001314263"/>
    </source>
</evidence>
<dbReference type="PANTHER" id="PTHR23410">
    <property type="entry name" value="RIBOSOMAL PROTEIN L5-RELATED"/>
    <property type="match status" value="1"/>
</dbReference>
<feature type="compositionally biased region" description="Basic and acidic residues" evidence="7">
    <location>
        <begin position="275"/>
        <end position="296"/>
    </location>
</feature>
<comment type="subcellular location">
    <subcellularLocation>
        <location evidence="1">Cytoplasm</location>
    </subcellularLocation>
</comment>
<organism evidence="9 10">
    <name type="scientific">Coccomyxa viridis</name>
    <dbReference type="NCBI Taxonomy" id="1274662"/>
    <lineage>
        <taxon>Eukaryota</taxon>
        <taxon>Viridiplantae</taxon>
        <taxon>Chlorophyta</taxon>
        <taxon>core chlorophytes</taxon>
        <taxon>Trebouxiophyceae</taxon>
        <taxon>Trebouxiophyceae incertae sedis</taxon>
        <taxon>Coccomyxaceae</taxon>
        <taxon>Coccomyxa</taxon>
    </lineage>
</organism>
<dbReference type="GO" id="GO:0008097">
    <property type="term" value="F:5S rRNA binding"/>
    <property type="evidence" value="ECO:0007669"/>
    <property type="project" value="InterPro"/>
</dbReference>
<dbReference type="Gene3D" id="3.30.420.100">
    <property type="match status" value="1"/>
</dbReference>
<name>A0AAV1I8J4_9CHLO</name>